<feature type="region of interest" description="Disordered" evidence="7">
    <location>
        <begin position="176"/>
        <end position="280"/>
    </location>
</feature>
<evidence type="ECO:0000256" key="2">
    <source>
        <dbReference type="ARBA" id="ARBA00023015"/>
    </source>
</evidence>
<dbReference type="AlphaFoldDB" id="A0A803LGJ6"/>
<dbReference type="GO" id="GO:0005634">
    <property type="term" value="C:nucleus"/>
    <property type="evidence" value="ECO:0007669"/>
    <property type="project" value="UniProtKB-SubCell"/>
</dbReference>
<keyword evidence="10" id="KW-1185">Reference proteome</keyword>
<dbReference type="Pfam" id="PF23177">
    <property type="entry name" value="bHLH_IRO3"/>
    <property type="match status" value="1"/>
</dbReference>
<feature type="compositionally biased region" description="Polar residues" evidence="7">
    <location>
        <begin position="232"/>
        <end position="243"/>
    </location>
</feature>
<dbReference type="InterPro" id="IPR057075">
    <property type="entry name" value="bHLH_IRO3"/>
</dbReference>
<dbReference type="SMART" id="SM00353">
    <property type="entry name" value="HLH"/>
    <property type="match status" value="1"/>
</dbReference>
<evidence type="ECO:0000256" key="3">
    <source>
        <dbReference type="ARBA" id="ARBA00023125"/>
    </source>
</evidence>
<dbReference type="GO" id="GO:0003700">
    <property type="term" value="F:DNA-binding transcription factor activity"/>
    <property type="evidence" value="ECO:0007669"/>
    <property type="project" value="InterPro"/>
</dbReference>
<evidence type="ECO:0000256" key="6">
    <source>
        <dbReference type="SAM" id="Coils"/>
    </source>
</evidence>
<feature type="compositionally biased region" description="Basic and acidic residues" evidence="7">
    <location>
        <begin position="207"/>
        <end position="220"/>
    </location>
</feature>
<dbReference type="InterPro" id="IPR044579">
    <property type="entry name" value="bHLH11/121"/>
</dbReference>
<feature type="domain" description="BHLH" evidence="8">
    <location>
        <begin position="9"/>
        <end position="59"/>
    </location>
</feature>
<dbReference type="OrthoDB" id="515493at2759"/>
<dbReference type="GO" id="GO:0006879">
    <property type="term" value="P:intracellular iron ion homeostasis"/>
    <property type="evidence" value="ECO:0007669"/>
    <property type="project" value="EnsemblPlants"/>
</dbReference>
<evidence type="ECO:0000256" key="1">
    <source>
        <dbReference type="ARBA" id="ARBA00004123"/>
    </source>
</evidence>
<evidence type="ECO:0000313" key="10">
    <source>
        <dbReference type="Proteomes" id="UP000596660"/>
    </source>
</evidence>
<dbReference type="PANTHER" id="PTHR47001:SF3">
    <property type="entry name" value="TRANSCRIPTION FACTOR BHLH121"/>
    <property type="match status" value="1"/>
</dbReference>
<name>A0A803LGJ6_CHEQI</name>
<evidence type="ECO:0000256" key="5">
    <source>
        <dbReference type="ARBA" id="ARBA00023242"/>
    </source>
</evidence>
<feature type="coiled-coil region" evidence="6">
    <location>
        <begin position="49"/>
        <end position="104"/>
    </location>
</feature>
<gene>
    <name evidence="9" type="primary">LOC110739757</name>
</gene>
<evidence type="ECO:0000259" key="8">
    <source>
        <dbReference type="PROSITE" id="PS50888"/>
    </source>
</evidence>
<reference evidence="9" key="2">
    <citation type="submission" date="2021-03" db="UniProtKB">
        <authorList>
            <consortium name="EnsemblPlants"/>
        </authorList>
    </citation>
    <scope>IDENTIFICATION</scope>
</reference>
<dbReference type="PROSITE" id="PS50888">
    <property type="entry name" value="BHLH"/>
    <property type="match status" value="1"/>
</dbReference>
<keyword evidence="2" id="KW-0805">Transcription regulation</keyword>
<accession>A0A803LGJ6</accession>
<dbReference type="Gene3D" id="4.10.280.10">
    <property type="entry name" value="Helix-loop-helix DNA-binding domain"/>
    <property type="match status" value="1"/>
</dbReference>
<dbReference type="PANTHER" id="PTHR47001">
    <property type="entry name" value="TRANSCRIPTION FACTOR BHLH121"/>
    <property type="match status" value="1"/>
</dbReference>
<keyword evidence="3" id="KW-0238">DNA-binding</keyword>
<dbReference type="InterPro" id="IPR011598">
    <property type="entry name" value="bHLH_dom"/>
</dbReference>
<feature type="compositionally biased region" description="Low complexity" evidence="7">
    <location>
        <begin position="257"/>
        <end position="271"/>
    </location>
</feature>
<dbReference type="InterPro" id="IPR036638">
    <property type="entry name" value="HLH_DNA-bd_sf"/>
</dbReference>
<dbReference type="OMA" id="EPMDCTA"/>
<keyword evidence="4" id="KW-0804">Transcription</keyword>
<dbReference type="CDD" id="cd11446">
    <property type="entry name" value="bHLH_AtILR3_like"/>
    <property type="match status" value="1"/>
</dbReference>
<dbReference type="Gramene" id="AUR62013093-RA">
    <property type="protein sequence ID" value="AUR62013093-RA:cds"/>
    <property type="gene ID" value="AUR62013093"/>
</dbReference>
<dbReference type="EnsemblPlants" id="AUR62013093-RA">
    <property type="protein sequence ID" value="AUR62013093-RA:cds"/>
    <property type="gene ID" value="AUR62013093"/>
</dbReference>
<reference evidence="9" key="1">
    <citation type="journal article" date="2017" name="Nature">
        <title>The genome of Chenopodium quinoa.</title>
        <authorList>
            <person name="Jarvis D.E."/>
            <person name="Ho Y.S."/>
            <person name="Lightfoot D.J."/>
            <person name="Schmoeckel S.M."/>
            <person name="Li B."/>
            <person name="Borm T.J.A."/>
            <person name="Ohyanagi H."/>
            <person name="Mineta K."/>
            <person name="Michell C.T."/>
            <person name="Saber N."/>
            <person name="Kharbatia N.M."/>
            <person name="Rupper R.R."/>
            <person name="Sharp A.R."/>
            <person name="Dally N."/>
            <person name="Boughton B.A."/>
            <person name="Woo Y.H."/>
            <person name="Gao G."/>
            <person name="Schijlen E.G.W.M."/>
            <person name="Guo X."/>
            <person name="Momin A.A."/>
            <person name="Negrao S."/>
            <person name="Al-Babili S."/>
            <person name="Gehring C."/>
            <person name="Roessner U."/>
            <person name="Jung C."/>
            <person name="Murphy K."/>
            <person name="Arold S.T."/>
            <person name="Gojobori T."/>
            <person name="van der Linden C.G."/>
            <person name="van Loo E.N."/>
            <person name="Jellen E.N."/>
            <person name="Maughan P.J."/>
            <person name="Tester M."/>
        </authorList>
    </citation>
    <scope>NUCLEOTIDE SEQUENCE [LARGE SCALE GENOMIC DNA]</scope>
    <source>
        <strain evidence="9">cv. PI 614886</strain>
    </source>
</reference>
<comment type="subcellular location">
    <subcellularLocation>
        <location evidence="1">Nucleus</location>
    </subcellularLocation>
</comment>
<dbReference type="GO" id="GO:0000976">
    <property type="term" value="F:transcription cis-regulatory region binding"/>
    <property type="evidence" value="ECO:0007669"/>
    <property type="project" value="EnsemblPlants"/>
</dbReference>
<evidence type="ECO:0000313" key="9">
    <source>
        <dbReference type="EnsemblPlants" id="AUR62013093-RA:cds"/>
    </source>
</evidence>
<keyword evidence="6" id="KW-0175">Coiled coil</keyword>
<evidence type="ECO:0000256" key="7">
    <source>
        <dbReference type="SAM" id="MobiDB-lite"/>
    </source>
</evidence>
<dbReference type="RefSeq" id="XP_021775928.1">
    <property type="nucleotide sequence ID" value="XM_021920236.1"/>
</dbReference>
<protein>
    <recommendedName>
        <fullName evidence="8">BHLH domain-containing protein</fullName>
    </recommendedName>
</protein>
<dbReference type="GeneID" id="110739757"/>
<sequence>MDSDDPTAVRKLQKAGREKQRRCRLNEQFIELGTTLDAERPKNDKATILTDTIQLLKDLTAEVDKLKAEHTALSDESRELTQEKNDLREEKTALKSDIDRLSSQCQQRAGPAYPWVAMDSVLQHPPSYPYPMPMPVPTGAVPMHLSMQPYPFFGNPNPGMYANPCSTFIPYMAPNLPAEQPSTQDVSPPMQPGRTQVSAGHGVGTSSDKHDGQVNKKDDSSDVPTNLELKTPGSTTDENTSSGNRKKRIAAEGSSLSRCSSHSVQDSSSSSIVGGGKGND</sequence>
<proteinExistence type="predicted"/>
<evidence type="ECO:0000256" key="4">
    <source>
        <dbReference type="ARBA" id="ARBA00023163"/>
    </source>
</evidence>
<dbReference type="GO" id="GO:0046983">
    <property type="term" value="F:protein dimerization activity"/>
    <property type="evidence" value="ECO:0007669"/>
    <property type="project" value="InterPro"/>
</dbReference>
<dbReference type="SUPFAM" id="SSF47459">
    <property type="entry name" value="HLH, helix-loop-helix DNA-binding domain"/>
    <property type="match status" value="1"/>
</dbReference>
<dbReference type="Proteomes" id="UP000596660">
    <property type="component" value="Unplaced"/>
</dbReference>
<keyword evidence="5" id="KW-0539">Nucleus</keyword>
<dbReference type="KEGG" id="cqi:110739757"/>
<organism evidence="9 10">
    <name type="scientific">Chenopodium quinoa</name>
    <name type="common">Quinoa</name>
    <dbReference type="NCBI Taxonomy" id="63459"/>
    <lineage>
        <taxon>Eukaryota</taxon>
        <taxon>Viridiplantae</taxon>
        <taxon>Streptophyta</taxon>
        <taxon>Embryophyta</taxon>
        <taxon>Tracheophyta</taxon>
        <taxon>Spermatophyta</taxon>
        <taxon>Magnoliopsida</taxon>
        <taxon>eudicotyledons</taxon>
        <taxon>Gunneridae</taxon>
        <taxon>Pentapetalae</taxon>
        <taxon>Caryophyllales</taxon>
        <taxon>Chenopodiaceae</taxon>
        <taxon>Chenopodioideae</taxon>
        <taxon>Atripliceae</taxon>
        <taxon>Chenopodium</taxon>
    </lineage>
</organism>